<keyword evidence="1" id="KW-1133">Transmembrane helix</keyword>
<comment type="caution">
    <text evidence="2">The sequence shown here is derived from an EMBL/GenBank/DDBJ whole genome shotgun (WGS) entry which is preliminary data.</text>
</comment>
<dbReference type="EMBL" id="LCAG01000024">
    <property type="protein sequence ID" value="KKR85995.1"/>
    <property type="molecule type" value="Genomic_DNA"/>
</dbReference>
<evidence type="ECO:0000256" key="1">
    <source>
        <dbReference type="SAM" id="Phobius"/>
    </source>
</evidence>
<feature type="transmembrane region" description="Helical" evidence="1">
    <location>
        <begin position="80"/>
        <end position="99"/>
    </location>
</feature>
<dbReference type="Proteomes" id="UP000034854">
    <property type="component" value="Unassembled WGS sequence"/>
</dbReference>
<protein>
    <submittedName>
        <fullName evidence="2">Uncharacterized protein</fullName>
    </submittedName>
</protein>
<keyword evidence="1" id="KW-0472">Membrane</keyword>
<gene>
    <name evidence="2" type="ORF">UU34_C0024G0003</name>
</gene>
<feature type="transmembrane region" description="Helical" evidence="1">
    <location>
        <begin position="111"/>
        <end position="131"/>
    </location>
</feature>
<sequence>MSCANNRVVSIIKAELGNKKFPHYYGDISRSRIFFLLAGIIMLLGLPILNQTISVPAYISILFVLSVVFIAGITNPAQRMLSVLDLIVSLVGFIVFEYYSVKVFAEGSIYFIYLINQAIAILFLLAFYFAVKTVRGFIVPEKNPPLP</sequence>
<keyword evidence="1" id="KW-0812">Transmembrane</keyword>
<feature type="transmembrane region" description="Helical" evidence="1">
    <location>
        <begin position="33"/>
        <end position="49"/>
    </location>
</feature>
<feature type="transmembrane region" description="Helical" evidence="1">
    <location>
        <begin position="55"/>
        <end position="73"/>
    </location>
</feature>
<proteinExistence type="predicted"/>
<accession>A0A0G0WNH3</accession>
<dbReference type="AlphaFoldDB" id="A0A0G0WNH3"/>
<evidence type="ECO:0000313" key="2">
    <source>
        <dbReference type="EMBL" id="KKR85995.1"/>
    </source>
</evidence>
<reference evidence="2 3" key="1">
    <citation type="journal article" date="2015" name="Nature">
        <title>rRNA introns, odd ribosomes, and small enigmatic genomes across a large radiation of phyla.</title>
        <authorList>
            <person name="Brown C.T."/>
            <person name="Hug L.A."/>
            <person name="Thomas B.C."/>
            <person name="Sharon I."/>
            <person name="Castelle C.J."/>
            <person name="Singh A."/>
            <person name="Wilkins M.J."/>
            <person name="Williams K.H."/>
            <person name="Banfield J.F."/>
        </authorList>
    </citation>
    <scope>NUCLEOTIDE SEQUENCE [LARGE SCALE GENOMIC DNA]</scope>
</reference>
<name>A0A0G0WNH3_9BACT</name>
<evidence type="ECO:0000313" key="3">
    <source>
        <dbReference type="Proteomes" id="UP000034854"/>
    </source>
</evidence>
<organism evidence="2 3">
    <name type="scientific">Candidatus Curtissbacteria bacterium GW2011_GWA1_41_11</name>
    <dbReference type="NCBI Taxonomy" id="1618409"/>
    <lineage>
        <taxon>Bacteria</taxon>
        <taxon>Candidatus Curtissiibacteriota</taxon>
    </lineage>
</organism>